<dbReference type="Proteomes" id="UP000177306">
    <property type="component" value="Unassembled WGS sequence"/>
</dbReference>
<organism evidence="1 2">
    <name type="scientific">Candidatus Kaiserbacteria bacterium RIFCSPLOWO2_01_FULL_53_17</name>
    <dbReference type="NCBI Taxonomy" id="1798511"/>
    <lineage>
        <taxon>Bacteria</taxon>
        <taxon>Candidatus Kaiseribacteriota</taxon>
    </lineage>
</organism>
<dbReference type="EMBL" id="MFLY01000035">
    <property type="protein sequence ID" value="OGG72706.1"/>
    <property type="molecule type" value="Genomic_DNA"/>
</dbReference>
<reference evidence="1 2" key="1">
    <citation type="journal article" date="2016" name="Nat. Commun.">
        <title>Thousands of microbial genomes shed light on interconnected biogeochemical processes in an aquifer system.</title>
        <authorList>
            <person name="Anantharaman K."/>
            <person name="Brown C.T."/>
            <person name="Hug L.A."/>
            <person name="Sharon I."/>
            <person name="Castelle C.J."/>
            <person name="Probst A.J."/>
            <person name="Thomas B.C."/>
            <person name="Singh A."/>
            <person name="Wilkins M.J."/>
            <person name="Karaoz U."/>
            <person name="Brodie E.L."/>
            <person name="Williams K.H."/>
            <person name="Hubbard S.S."/>
            <person name="Banfield J.F."/>
        </authorList>
    </citation>
    <scope>NUCLEOTIDE SEQUENCE [LARGE SCALE GENOMIC DNA]</scope>
</reference>
<evidence type="ECO:0000313" key="2">
    <source>
        <dbReference type="Proteomes" id="UP000177306"/>
    </source>
</evidence>
<dbReference type="AlphaFoldDB" id="A0A1F6EGD7"/>
<protein>
    <submittedName>
        <fullName evidence="1">Uncharacterized protein</fullName>
    </submittedName>
</protein>
<evidence type="ECO:0000313" key="1">
    <source>
        <dbReference type="EMBL" id="OGG72706.1"/>
    </source>
</evidence>
<proteinExistence type="predicted"/>
<comment type="caution">
    <text evidence="1">The sequence shown here is derived from an EMBL/GenBank/DDBJ whole genome shotgun (WGS) entry which is preliminary data.</text>
</comment>
<sequence length="116" mass="13081">MAGPDEIKKPTVSKTEAEVVYDALEFVAKQLSDAEQIRNELVLEAGEEELRLRDLMSVQKDLDPNDDLAKENAALIADYQQGLNEKMAKLKSAQDKVTELIYAKEAEEAQMQQKRN</sequence>
<accession>A0A1F6EGD7</accession>
<name>A0A1F6EGD7_9BACT</name>
<gene>
    <name evidence="1" type="ORF">A3A38_00780</name>
</gene>